<name>A0A0M5JMF4_9BACI</name>
<evidence type="ECO:0000256" key="4">
    <source>
        <dbReference type="ARBA" id="ARBA00023136"/>
    </source>
</evidence>
<evidence type="ECO:0000313" key="7">
    <source>
        <dbReference type="Proteomes" id="UP000067625"/>
    </source>
</evidence>
<dbReference type="InterPro" id="IPR003339">
    <property type="entry name" value="ABC/ECF_trnsptr_transmembrane"/>
</dbReference>
<keyword evidence="7" id="KW-1185">Reference proteome</keyword>
<evidence type="ECO:0000256" key="3">
    <source>
        <dbReference type="ARBA" id="ARBA00022989"/>
    </source>
</evidence>
<comment type="subcellular location">
    <subcellularLocation>
        <location evidence="1">Membrane</location>
        <topology evidence="1">Multi-pass membrane protein</topology>
    </subcellularLocation>
</comment>
<evidence type="ECO:0000256" key="2">
    <source>
        <dbReference type="ARBA" id="ARBA00022692"/>
    </source>
</evidence>
<reference evidence="6 7" key="2">
    <citation type="journal article" date="2016" name="Int. J. Syst. Evol. Microbiol.">
        <title>Bacillus gobiensis sp. nov., isolated from a soil sample.</title>
        <authorList>
            <person name="Liu B."/>
            <person name="Liu G.H."/>
            <person name="Cetin S."/>
            <person name="Schumann P."/>
            <person name="Pan Z.Z."/>
            <person name="Chen Q.Q."/>
        </authorList>
    </citation>
    <scope>NUCLEOTIDE SEQUENCE [LARGE SCALE GENOMIC DNA]</scope>
    <source>
        <strain evidence="6 7">FJAT-4402</strain>
    </source>
</reference>
<dbReference type="Proteomes" id="UP000067625">
    <property type="component" value="Chromosome"/>
</dbReference>
<gene>
    <name evidence="6" type="ORF">AM592_20570</name>
</gene>
<dbReference type="STRING" id="1441095.AM592_20570"/>
<keyword evidence="3 5" id="KW-1133">Transmembrane helix</keyword>
<feature type="transmembrane region" description="Helical" evidence="5">
    <location>
        <begin position="20"/>
        <end position="37"/>
    </location>
</feature>
<dbReference type="PANTHER" id="PTHR33514:SF1">
    <property type="entry name" value="ABC TRANSPORTER PERMEASE"/>
    <property type="match status" value="1"/>
</dbReference>
<dbReference type="EMBL" id="CP012600">
    <property type="protein sequence ID" value="ALC83651.1"/>
    <property type="molecule type" value="Genomic_DNA"/>
</dbReference>
<organism evidence="6 7">
    <name type="scientific">Bacillus gobiensis</name>
    <dbReference type="NCBI Taxonomy" id="1441095"/>
    <lineage>
        <taxon>Bacteria</taxon>
        <taxon>Bacillati</taxon>
        <taxon>Bacillota</taxon>
        <taxon>Bacilli</taxon>
        <taxon>Bacillales</taxon>
        <taxon>Bacillaceae</taxon>
        <taxon>Bacillus</taxon>
    </lineage>
</organism>
<dbReference type="AlphaFoldDB" id="A0A0M5JMF4"/>
<keyword evidence="4 5" id="KW-0472">Membrane</keyword>
<evidence type="ECO:0000256" key="5">
    <source>
        <dbReference type="SAM" id="Phobius"/>
    </source>
</evidence>
<feature type="transmembrane region" description="Helical" evidence="5">
    <location>
        <begin position="246"/>
        <end position="266"/>
    </location>
</feature>
<accession>A0A0M5JMF4</accession>
<sequence>MNTGTFYINRDTFFHRMNSAVKLIFFLVWSAIAFLFLDIRVFSVMLFVGIAVFVIAKIPLTKIKRLVLFVIGFNFLNSFIILLITPAYGNELAGSTHTLVSFSYWTITLETLFYLLTLSLKYMTLLPVTIMFIYTTHPSQFASSLNNIGVPYKIAYSVNIALRYIPEIKNEFNMIKQAQEAKGAAFKKGEASLKQIAENYTKVSLSLVSSSLKRIDTVSNAMDLRGFGRSKKRTWFFSTPLKAADYLFFIFTILLLGTAIFLKLSMMNGFWHPFLS</sequence>
<feature type="transmembrane region" description="Helical" evidence="5">
    <location>
        <begin position="67"/>
        <end position="89"/>
    </location>
</feature>
<proteinExistence type="predicted"/>
<feature type="transmembrane region" description="Helical" evidence="5">
    <location>
        <begin position="112"/>
        <end position="134"/>
    </location>
</feature>
<feature type="transmembrane region" description="Helical" evidence="5">
    <location>
        <begin position="43"/>
        <end position="60"/>
    </location>
</feature>
<dbReference type="RefSeq" id="WP_053605510.1">
    <property type="nucleotide sequence ID" value="NZ_CP012600.1"/>
</dbReference>
<dbReference type="PATRIC" id="fig|1441095.3.peg.4549"/>
<reference evidence="7" key="1">
    <citation type="submission" date="2015-08" db="EMBL/GenBank/DDBJ databases">
        <title>Genome sequencing project for genomic taxonomy and phylogenomics of Bacillus-like bacteria.</title>
        <authorList>
            <person name="Liu B."/>
            <person name="Wang J."/>
            <person name="Zhu Y."/>
            <person name="Liu G."/>
            <person name="Chen Q."/>
            <person name="Chen Z."/>
            <person name="Lan J."/>
            <person name="Che J."/>
            <person name="Ge C."/>
            <person name="Shi H."/>
            <person name="Pan Z."/>
            <person name="Liu X."/>
        </authorList>
    </citation>
    <scope>NUCLEOTIDE SEQUENCE [LARGE SCALE GENOMIC DNA]</scope>
    <source>
        <strain evidence="7">FJAT-4402</strain>
    </source>
</reference>
<keyword evidence="2 5" id="KW-0812">Transmembrane</keyword>
<dbReference type="Pfam" id="PF02361">
    <property type="entry name" value="CbiQ"/>
    <property type="match status" value="1"/>
</dbReference>
<protein>
    <submittedName>
        <fullName evidence="6">Cobalamin biosynthesis protein CbiQ</fullName>
    </submittedName>
</protein>
<dbReference type="CDD" id="cd16914">
    <property type="entry name" value="EcfT"/>
    <property type="match status" value="1"/>
</dbReference>
<evidence type="ECO:0000256" key="1">
    <source>
        <dbReference type="ARBA" id="ARBA00004141"/>
    </source>
</evidence>
<dbReference type="GO" id="GO:0005886">
    <property type="term" value="C:plasma membrane"/>
    <property type="evidence" value="ECO:0007669"/>
    <property type="project" value="TreeGrafter"/>
</dbReference>
<evidence type="ECO:0000313" key="6">
    <source>
        <dbReference type="EMBL" id="ALC83651.1"/>
    </source>
</evidence>
<dbReference type="PANTHER" id="PTHR33514">
    <property type="entry name" value="PROTEIN ABCI12, CHLOROPLASTIC"/>
    <property type="match status" value="1"/>
</dbReference>